<evidence type="ECO:0000256" key="1">
    <source>
        <dbReference type="ARBA" id="ARBA00007946"/>
    </source>
</evidence>
<name>A0A1L9RL37_ASPWE</name>
<gene>
    <name evidence="3" type="ORF">ASPWEDRAFT_172447</name>
</gene>
<keyword evidence="2" id="KW-0456">Lyase</keyword>
<dbReference type="STRING" id="1073089.A0A1L9RL37"/>
<evidence type="ECO:0008006" key="5">
    <source>
        <dbReference type="Google" id="ProtNLM"/>
    </source>
</evidence>
<evidence type="ECO:0000313" key="3">
    <source>
        <dbReference type="EMBL" id="OJJ35649.1"/>
    </source>
</evidence>
<dbReference type="GO" id="GO:0016838">
    <property type="term" value="F:carbon-oxygen lyase activity, acting on phosphates"/>
    <property type="evidence" value="ECO:0007669"/>
    <property type="project" value="InterPro"/>
</dbReference>
<dbReference type="SFLD" id="SFLDG01021">
    <property type="entry name" value="Trichodiene_Synthase_Like"/>
    <property type="match status" value="1"/>
</dbReference>
<dbReference type="VEuPathDB" id="FungiDB:ASPWEDRAFT_172447"/>
<dbReference type="Gene3D" id="1.10.600.10">
    <property type="entry name" value="Farnesyl Diphosphate Synthase"/>
    <property type="match status" value="1"/>
</dbReference>
<reference evidence="4" key="1">
    <citation type="journal article" date="2017" name="Genome Biol.">
        <title>Comparative genomics reveals high biological diversity and specific adaptations in the industrially and medically important fungal genus Aspergillus.</title>
        <authorList>
            <person name="de Vries R.P."/>
            <person name="Riley R."/>
            <person name="Wiebenga A."/>
            <person name="Aguilar-Osorio G."/>
            <person name="Amillis S."/>
            <person name="Uchima C.A."/>
            <person name="Anderluh G."/>
            <person name="Asadollahi M."/>
            <person name="Askin M."/>
            <person name="Barry K."/>
            <person name="Battaglia E."/>
            <person name="Bayram O."/>
            <person name="Benocci T."/>
            <person name="Braus-Stromeyer S.A."/>
            <person name="Caldana C."/>
            <person name="Canovas D."/>
            <person name="Cerqueira G.C."/>
            <person name="Chen F."/>
            <person name="Chen W."/>
            <person name="Choi C."/>
            <person name="Clum A."/>
            <person name="Dos Santos R.A."/>
            <person name="Damasio A.R."/>
            <person name="Diallinas G."/>
            <person name="Emri T."/>
            <person name="Fekete E."/>
            <person name="Flipphi M."/>
            <person name="Freyberg S."/>
            <person name="Gallo A."/>
            <person name="Gournas C."/>
            <person name="Habgood R."/>
            <person name="Hainaut M."/>
            <person name="Harispe M.L."/>
            <person name="Henrissat B."/>
            <person name="Hilden K.S."/>
            <person name="Hope R."/>
            <person name="Hossain A."/>
            <person name="Karabika E."/>
            <person name="Karaffa L."/>
            <person name="Karanyi Z."/>
            <person name="Krasevec N."/>
            <person name="Kuo A."/>
            <person name="Kusch H."/>
            <person name="LaButti K."/>
            <person name="Lagendijk E.L."/>
            <person name="Lapidus A."/>
            <person name="Levasseur A."/>
            <person name="Lindquist E."/>
            <person name="Lipzen A."/>
            <person name="Logrieco A.F."/>
            <person name="MacCabe A."/>
            <person name="Maekelae M.R."/>
            <person name="Malavazi I."/>
            <person name="Melin P."/>
            <person name="Meyer V."/>
            <person name="Mielnichuk N."/>
            <person name="Miskei M."/>
            <person name="Molnar A.P."/>
            <person name="Mule G."/>
            <person name="Ngan C.Y."/>
            <person name="Orejas M."/>
            <person name="Orosz E."/>
            <person name="Ouedraogo J.P."/>
            <person name="Overkamp K.M."/>
            <person name="Park H.-S."/>
            <person name="Perrone G."/>
            <person name="Piumi F."/>
            <person name="Punt P.J."/>
            <person name="Ram A.F."/>
            <person name="Ramon A."/>
            <person name="Rauscher S."/>
            <person name="Record E."/>
            <person name="Riano-Pachon D.M."/>
            <person name="Robert V."/>
            <person name="Roehrig J."/>
            <person name="Ruller R."/>
            <person name="Salamov A."/>
            <person name="Salih N.S."/>
            <person name="Samson R.A."/>
            <person name="Sandor E."/>
            <person name="Sanguinetti M."/>
            <person name="Schuetze T."/>
            <person name="Sepcic K."/>
            <person name="Shelest E."/>
            <person name="Sherlock G."/>
            <person name="Sophianopoulou V."/>
            <person name="Squina F.M."/>
            <person name="Sun H."/>
            <person name="Susca A."/>
            <person name="Todd R.B."/>
            <person name="Tsang A."/>
            <person name="Unkles S.E."/>
            <person name="van de Wiele N."/>
            <person name="van Rossen-Uffink D."/>
            <person name="Oliveira J.V."/>
            <person name="Vesth T.C."/>
            <person name="Visser J."/>
            <person name="Yu J.-H."/>
            <person name="Zhou M."/>
            <person name="Andersen M.R."/>
            <person name="Archer D.B."/>
            <person name="Baker S.E."/>
            <person name="Benoit I."/>
            <person name="Brakhage A.A."/>
            <person name="Braus G.H."/>
            <person name="Fischer R."/>
            <person name="Frisvad J.C."/>
            <person name="Goldman G.H."/>
            <person name="Houbraken J."/>
            <person name="Oakley B."/>
            <person name="Pocsi I."/>
            <person name="Scazzocchio C."/>
            <person name="Seiboth B."/>
            <person name="vanKuyk P.A."/>
            <person name="Wortman J."/>
            <person name="Dyer P.S."/>
            <person name="Grigoriev I.V."/>
        </authorList>
    </citation>
    <scope>NUCLEOTIDE SEQUENCE [LARGE SCALE GENOMIC DNA]</scope>
    <source>
        <strain evidence="4">DTO 134E9</strain>
    </source>
</reference>
<keyword evidence="4" id="KW-1185">Reference proteome</keyword>
<evidence type="ECO:0000313" key="4">
    <source>
        <dbReference type="Proteomes" id="UP000184383"/>
    </source>
</evidence>
<dbReference type="Pfam" id="PF06330">
    <property type="entry name" value="TRI5"/>
    <property type="match status" value="1"/>
</dbReference>
<protein>
    <recommendedName>
        <fullName evidence="5">Terpene synthase</fullName>
    </recommendedName>
</protein>
<dbReference type="SFLD" id="SFLDS00005">
    <property type="entry name" value="Isoprenoid_Synthase_Type_I"/>
    <property type="match status" value="1"/>
</dbReference>
<dbReference type="Proteomes" id="UP000184383">
    <property type="component" value="Unassembled WGS sequence"/>
</dbReference>
<comment type="similarity">
    <text evidence="1">Belongs to the trichodiene synthase family.</text>
</comment>
<dbReference type="RefSeq" id="XP_040689325.1">
    <property type="nucleotide sequence ID" value="XM_040830936.1"/>
</dbReference>
<evidence type="ECO:0000256" key="2">
    <source>
        <dbReference type="ARBA" id="ARBA00023239"/>
    </source>
</evidence>
<dbReference type="InterPro" id="IPR024652">
    <property type="entry name" value="Trichodiene_synth"/>
</dbReference>
<sequence>MQLSVPSQNDYEHIVSRFLKDIGYFKPSITPDLSLEKPVTSYFGSQPWEPLIKDQAVKRAKRSAVELGMIYPFVSKEHKIACSIFITYVFLIDDCESGLIPGLEEFETRLIQGKPQESPVLTSMLEFLGKMGTLFGSYGRIIISKSMVEFIGGRLVENRYEGSMVPPVGALRFPQYFRRKASIADPFAHFAFPQQLYPEEVFLEEYLPILPDAADFVSFSNDIISFYKETMTGVEDLNYICNFAHVRQISLLEALRITSEKAVQCVRNIRAVLSKSKYPELLDTTDLFLQSYVACHFNLPRYKLGELDIRV</sequence>
<accession>A0A1L9RL37</accession>
<organism evidence="3 4">
    <name type="scientific">Aspergillus wentii DTO 134E9</name>
    <dbReference type="NCBI Taxonomy" id="1073089"/>
    <lineage>
        <taxon>Eukaryota</taxon>
        <taxon>Fungi</taxon>
        <taxon>Dikarya</taxon>
        <taxon>Ascomycota</taxon>
        <taxon>Pezizomycotina</taxon>
        <taxon>Eurotiomycetes</taxon>
        <taxon>Eurotiomycetidae</taxon>
        <taxon>Eurotiales</taxon>
        <taxon>Aspergillaceae</taxon>
        <taxon>Aspergillus</taxon>
        <taxon>Aspergillus subgen. Cremei</taxon>
    </lineage>
</organism>
<dbReference type="SUPFAM" id="SSF48576">
    <property type="entry name" value="Terpenoid synthases"/>
    <property type="match status" value="1"/>
</dbReference>
<dbReference type="OrthoDB" id="2998174at2759"/>
<dbReference type="EMBL" id="KV878212">
    <property type="protein sequence ID" value="OJJ35649.1"/>
    <property type="molecule type" value="Genomic_DNA"/>
</dbReference>
<dbReference type="GeneID" id="63746784"/>
<proteinExistence type="inferred from homology"/>
<dbReference type="InterPro" id="IPR008949">
    <property type="entry name" value="Isoprenoid_synthase_dom_sf"/>
</dbReference>
<dbReference type="AlphaFoldDB" id="A0A1L9RL37"/>